<name>A0AA36F6Q3_OCTVU</name>
<sequence>METAKPLNIITVPEMIVTHCRIDIFHIVRNTLWYAVKDVHNTTLRKLHLVDQTPSKPKHHCHFFTDLFYGTINKERKTEEEEKEEEEEEEEEQKEEEIEDTLKVRKEICVDLNICYAINQN</sequence>
<dbReference type="EMBL" id="OX597821">
    <property type="protein sequence ID" value="CAI9726487.1"/>
    <property type="molecule type" value="Genomic_DNA"/>
</dbReference>
<protein>
    <submittedName>
        <fullName evidence="2">Uncharacterized protein</fullName>
    </submittedName>
</protein>
<proteinExistence type="predicted"/>
<evidence type="ECO:0000313" key="2">
    <source>
        <dbReference type="EMBL" id="CAI9726487.1"/>
    </source>
</evidence>
<gene>
    <name evidence="2" type="ORF">OCTVUL_1B023510</name>
</gene>
<evidence type="ECO:0000256" key="1">
    <source>
        <dbReference type="SAM" id="MobiDB-lite"/>
    </source>
</evidence>
<dbReference type="AlphaFoldDB" id="A0AA36F6Q3"/>
<evidence type="ECO:0000313" key="3">
    <source>
        <dbReference type="Proteomes" id="UP001162480"/>
    </source>
</evidence>
<keyword evidence="3" id="KW-1185">Reference proteome</keyword>
<dbReference type="Proteomes" id="UP001162480">
    <property type="component" value="Chromosome 8"/>
</dbReference>
<feature type="compositionally biased region" description="Acidic residues" evidence="1">
    <location>
        <begin position="81"/>
        <end position="99"/>
    </location>
</feature>
<organism evidence="2 3">
    <name type="scientific">Octopus vulgaris</name>
    <name type="common">Common octopus</name>
    <dbReference type="NCBI Taxonomy" id="6645"/>
    <lineage>
        <taxon>Eukaryota</taxon>
        <taxon>Metazoa</taxon>
        <taxon>Spiralia</taxon>
        <taxon>Lophotrochozoa</taxon>
        <taxon>Mollusca</taxon>
        <taxon>Cephalopoda</taxon>
        <taxon>Coleoidea</taxon>
        <taxon>Octopodiformes</taxon>
        <taxon>Octopoda</taxon>
        <taxon>Incirrata</taxon>
        <taxon>Octopodidae</taxon>
        <taxon>Octopus</taxon>
    </lineage>
</organism>
<feature type="region of interest" description="Disordered" evidence="1">
    <location>
        <begin position="75"/>
        <end position="99"/>
    </location>
</feature>
<accession>A0AA36F6Q3</accession>
<reference evidence="2" key="1">
    <citation type="submission" date="2023-08" db="EMBL/GenBank/DDBJ databases">
        <authorList>
            <person name="Alioto T."/>
            <person name="Alioto T."/>
            <person name="Gomez Garrido J."/>
        </authorList>
    </citation>
    <scope>NUCLEOTIDE SEQUENCE</scope>
</reference>